<evidence type="ECO:0000256" key="4">
    <source>
        <dbReference type="ARBA" id="ARBA00023125"/>
    </source>
</evidence>
<evidence type="ECO:0000259" key="6">
    <source>
        <dbReference type="PROSITE" id="PS50045"/>
    </source>
</evidence>
<dbReference type="PROSITE" id="PS00688">
    <property type="entry name" value="SIGMA54_INTERACT_3"/>
    <property type="match status" value="1"/>
</dbReference>
<dbReference type="FunFam" id="3.40.50.300:FF:000006">
    <property type="entry name" value="DNA-binding transcriptional regulator NtrC"/>
    <property type="match status" value="1"/>
</dbReference>
<dbReference type="GO" id="GO:0006355">
    <property type="term" value="P:regulation of DNA-templated transcription"/>
    <property type="evidence" value="ECO:0007669"/>
    <property type="project" value="InterPro"/>
</dbReference>
<dbReference type="GO" id="GO:0003677">
    <property type="term" value="F:DNA binding"/>
    <property type="evidence" value="ECO:0007669"/>
    <property type="project" value="UniProtKB-KW"/>
</dbReference>
<dbReference type="Pfam" id="PF00158">
    <property type="entry name" value="Sigma54_activat"/>
    <property type="match status" value="1"/>
</dbReference>
<dbReference type="CDD" id="cd00009">
    <property type="entry name" value="AAA"/>
    <property type="match status" value="1"/>
</dbReference>
<accession>X0TKK2</accession>
<dbReference type="InterPro" id="IPR003593">
    <property type="entry name" value="AAA+_ATPase"/>
</dbReference>
<evidence type="ECO:0000256" key="1">
    <source>
        <dbReference type="ARBA" id="ARBA00022741"/>
    </source>
</evidence>
<evidence type="ECO:0000313" key="7">
    <source>
        <dbReference type="EMBL" id="GAF94073.1"/>
    </source>
</evidence>
<feature type="non-terminal residue" evidence="7">
    <location>
        <position position="1"/>
    </location>
</feature>
<dbReference type="AlphaFoldDB" id="X0TKK2"/>
<protein>
    <recommendedName>
        <fullName evidence="6">Sigma-54 factor interaction domain-containing protein</fullName>
    </recommendedName>
</protein>
<dbReference type="PROSITE" id="PS00675">
    <property type="entry name" value="SIGMA54_INTERACT_1"/>
    <property type="match status" value="1"/>
</dbReference>
<dbReference type="EMBL" id="BARS01010483">
    <property type="protein sequence ID" value="GAF94073.1"/>
    <property type="molecule type" value="Genomic_DNA"/>
</dbReference>
<keyword evidence="2" id="KW-0067">ATP-binding</keyword>
<dbReference type="InterPro" id="IPR002078">
    <property type="entry name" value="Sigma_54_int"/>
</dbReference>
<dbReference type="PROSITE" id="PS50045">
    <property type="entry name" value="SIGMA54_INTERACT_4"/>
    <property type="match status" value="1"/>
</dbReference>
<dbReference type="Gene3D" id="1.10.8.60">
    <property type="match status" value="1"/>
</dbReference>
<keyword evidence="5" id="KW-0804">Transcription</keyword>
<dbReference type="InterPro" id="IPR058031">
    <property type="entry name" value="AAA_lid_NorR"/>
</dbReference>
<dbReference type="InterPro" id="IPR025943">
    <property type="entry name" value="Sigma_54_int_dom_ATP-bd_2"/>
</dbReference>
<reference evidence="7" key="1">
    <citation type="journal article" date="2014" name="Front. Microbiol.">
        <title>High frequency of phylogenetically diverse reductive dehalogenase-homologous genes in deep subseafloor sedimentary metagenomes.</title>
        <authorList>
            <person name="Kawai M."/>
            <person name="Futagami T."/>
            <person name="Toyoda A."/>
            <person name="Takaki Y."/>
            <person name="Nishi S."/>
            <person name="Hori S."/>
            <person name="Arai W."/>
            <person name="Tsubouchi T."/>
            <person name="Morono Y."/>
            <person name="Uchiyama I."/>
            <person name="Ito T."/>
            <person name="Fujiyama A."/>
            <person name="Inagaki F."/>
            <person name="Takami H."/>
        </authorList>
    </citation>
    <scope>NUCLEOTIDE SEQUENCE</scope>
    <source>
        <strain evidence="7">Expedition CK06-06</strain>
    </source>
</reference>
<dbReference type="GO" id="GO:0005524">
    <property type="term" value="F:ATP binding"/>
    <property type="evidence" value="ECO:0007669"/>
    <property type="project" value="UniProtKB-KW"/>
</dbReference>
<organism evidence="7">
    <name type="scientific">marine sediment metagenome</name>
    <dbReference type="NCBI Taxonomy" id="412755"/>
    <lineage>
        <taxon>unclassified sequences</taxon>
        <taxon>metagenomes</taxon>
        <taxon>ecological metagenomes</taxon>
    </lineage>
</organism>
<dbReference type="Gene3D" id="3.40.50.300">
    <property type="entry name" value="P-loop containing nucleotide triphosphate hydrolases"/>
    <property type="match status" value="1"/>
</dbReference>
<name>X0TKK2_9ZZZZ</name>
<dbReference type="SMART" id="SM00382">
    <property type="entry name" value="AAA"/>
    <property type="match status" value="1"/>
</dbReference>
<dbReference type="InterPro" id="IPR025944">
    <property type="entry name" value="Sigma_54_int_dom_CS"/>
</dbReference>
<dbReference type="PROSITE" id="PS00676">
    <property type="entry name" value="SIGMA54_INTERACT_2"/>
    <property type="match status" value="1"/>
</dbReference>
<feature type="domain" description="Sigma-54 factor interaction" evidence="6">
    <location>
        <begin position="9"/>
        <end position="239"/>
    </location>
</feature>
<keyword evidence="4" id="KW-0238">DNA-binding</keyword>
<proteinExistence type="predicted"/>
<dbReference type="SUPFAM" id="SSF52540">
    <property type="entry name" value="P-loop containing nucleoside triphosphate hydrolases"/>
    <property type="match status" value="1"/>
</dbReference>
<evidence type="ECO:0000256" key="2">
    <source>
        <dbReference type="ARBA" id="ARBA00022840"/>
    </source>
</evidence>
<dbReference type="PANTHER" id="PTHR32071">
    <property type="entry name" value="TRANSCRIPTIONAL REGULATORY PROTEIN"/>
    <property type="match status" value="1"/>
</dbReference>
<feature type="non-terminal residue" evidence="7">
    <location>
        <position position="307"/>
    </location>
</feature>
<dbReference type="Pfam" id="PF25601">
    <property type="entry name" value="AAA_lid_14"/>
    <property type="match status" value="1"/>
</dbReference>
<sequence>ESKYTFEDIIGKSRGMIIAKEQAKKAAQTPATVLLQGESGTGKELFAHAIHHVSKRKNQQFIRVNCSALVDTLLESELFGYEGGSFTGAKKTGKKGLFEEADKGTIFLDEIGVMSLNLQAKLLRVLQEKEIIRVGGRSPINVDVRIISATNIDLKNAVKEGRFRDDLFYRLYVIPIYIPTLRERKEDMSLLVNNLIRKFNQDFGRNIKGVSPEALNILSDYSWPGNVRELENVIERAVINMKLSEEIISPKHIPALTELNKLEIIEEEPIISSESDNLIDYNLDKNNLKTIKDDTERIALLNALKST</sequence>
<gene>
    <name evidence="7" type="ORF">S01H1_19414</name>
</gene>
<evidence type="ECO:0000256" key="3">
    <source>
        <dbReference type="ARBA" id="ARBA00023015"/>
    </source>
</evidence>
<keyword evidence="3" id="KW-0805">Transcription regulation</keyword>
<dbReference type="PANTHER" id="PTHR32071:SF121">
    <property type="entry name" value="SIGMA L-DEPENDENT TRANSCRIPTIONAL REGULATOR YQIR-RELATED"/>
    <property type="match status" value="1"/>
</dbReference>
<keyword evidence="1" id="KW-0547">Nucleotide-binding</keyword>
<comment type="caution">
    <text evidence="7">The sequence shown here is derived from an EMBL/GenBank/DDBJ whole genome shotgun (WGS) entry which is preliminary data.</text>
</comment>
<dbReference type="InterPro" id="IPR027417">
    <property type="entry name" value="P-loop_NTPase"/>
</dbReference>
<dbReference type="InterPro" id="IPR025662">
    <property type="entry name" value="Sigma_54_int_dom_ATP-bd_1"/>
</dbReference>
<evidence type="ECO:0000256" key="5">
    <source>
        <dbReference type="ARBA" id="ARBA00023163"/>
    </source>
</evidence>